<organism evidence="1 2">
    <name type="scientific">Desulforamulus ruminis (strain ATCC 23193 / DSM 2154 / NCIMB 8452 / DL)</name>
    <name type="common">Desulfotomaculum ruminis</name>
    <dbReference type="NCBI Taxonomy" id="696281"/>
    <lineage>
        <taxon>Bacteria</taxon>
        <taxon>Bacillati</taxon>
        <taxon>Bacillota</taxon>
        <taxon>Clostridia</taxon>
        <taxon>Eubacteriales</taxon>
        <taxon>Peptococcaceae</taxon>
        <taxon>Desulforamulus</taxon>
    </lineage>
</organism>
<dbReference type="EMBL" id="CP002780">
    <property type="protein sequence ID" value="AEG59946.1"/>
    <property type="molecule type" value="Genomic_DNA"/>
</dbReference>
<reference evidence="1 2" key="2">
    <citation type="journal article" date="2012" name="Stand. Genomic Sci.">
        <title>Complete genome sequence of the sulfate-reducing firmicute Desulfotomaculum ruminis type strain (DL(T)).</title>
        <authorList>
            <person name="Spring S."/>
            <person name="Visser M."/>
            <person name="Lu M."/>
            <person name="Copeland A."/>
            <person name="Lapidus A."/>
            <person name="Lucas S."/>
            <person name="Cheng J.F."/>
            <person name="Han C."/>
            <person name="Tapia R."/>
            <person name="Goodwin L.A."/>
            <person name="Pitluck S."/>
            <person name="Ivanova N."/>
            <person name="Land M."/>
            <person name="Hauser L."/>
            <person name="Larimer F."/>
            <person name="Rohde M."/>
            <person name="Goker M."/>
            <person name="Detter J.C."/>
            <person name="Kyrpides N.C."/>
            <person name="Woyke T."/>
            <person name="Schaap P.J."/>
            <person name="Plugge C.M."/>
            <person name="Muyzer G."/>
            <person name="Kuever J."/>
            <person name="Pereira I.A."/>
            <person name="Parshina S.N."/>
            <person name="Bernier-Latmani R."/>
            <person name="Stams A.J."/>
            <person name="Klenk H.P."/>
        </authorList>
    </citation>
    <scope>NUCLEOTIDE SEQUENCE [LARGE SCALE GENOMIC DNA]</scope>
    <source>
        <strain evidence="2">ATCC 23193 / DSM 2154 / NCIB 8452 / DL</strain>
    </source>
</reference>
<dbReference type="AlphaFoldDB" id="F6DSV2"/>
<evidence type="ECO:0000313" key="2">
    <source>
        <dbReference type="Proteomes" id="UP000009234"/>
    </source>
</evidence>
<gene>
    <name evidence="1" type="ordered locus">Desru_1682</name>
</gene>
<dbReference type="KEGG" id="dru:Desru_1682"/>
<dbReference type="Proteomes" id="UP000009234">
    <property type="component" value="Chromosome"/>
</dbReference>
<dbReference type="HOGENOM" id="CLU_2422161_0_0_9"/>
<proteinExistence type="predicted"/>
<reference evidence="2" key="1">
    <citation type="submission" date="2011-05" db="EMBL/GenBank/DDBJ databases">
        <title>Complete sequence of Desulfotomaculum ruminis DSM 2154.</title>
        <authorList>
            <person name="Lucas S."/>
            <person name="Copeland A."/>
            <person name="Lapidus A."/>
            <person name="Cheng J.-F."/>
            <person name="Goodwin L."/>
            <person name="Pitluck S."/>
            <person name="Lu M."/>
            <person name="Detter J.C."/>
            <person name="Han C."/>
            <person name="Tapia R."/>
            <person name="Land M."/>
            <person name="Hauser L."/>
            <person name="Kyrpides N."/>
            <person name="Ivanova N."/>
            <person name="Mikhailova N."/>
            <person name="Pagani I."/>
            <person name="Stams A.J.M."/>
            <person name="Plugge C.M."/>
            <person name="Muyzer G."/>
            <person name="Kuever J."/>
            <person name="Parshina S.N."/>
            <person name="Ivanova A.E."/>
            <person name="Nazina T.N."/>
            <person name="Brambilla E."/>
            <person name="Spring S."/>
            <person name="Klenk H.-P."/>
            <person name="Woyke T."/>
        </authorList>
    </citation>
    <scope>NUCLEOTIDE SEQUENCE [LARGE SCALE GENOMIC DNA]</scope>
    <source>
        <strain evidence="2">ATCC 23193 / DSM 2154 / NCIB 8452 / DL</strain>
    </source>
</reference>
<dbReference type="STRING" id="696281.Desru_1682"/>
<name>F6DSV2_DESRL</name>
<sequence>MDNLGSGFGEVVNTAKNIFSSNIEGGESRLNTSDQAELKNCIQNAQECTMNMGKVISHLPGDSKEVQQLQDLCKKTGVLLEEAKQRCRQIL</sequence>
<protein>
    <submittedName>
        <fullName evidence="1">Uncharacterized protein</fullName>
    </submittedName>
</protein>
<accession>F6DSV2</accession>
<evidence type="ECO:0000313" key="1">
    <source>
        <dbReference type="EMBL" id="AEG59946.1"/>
    </source>
</evidence>
<keyword evidence="2" id="KW-1185">Reference proteome</keyword>